<evidence type="ECO:0000259" key="8">
    <source>
        <dbReference type="Pfam" id="PF00501"/>
    </source>
</evidence>
<dbReference type="GO" id="GO:0005886">
    <property type="term" value="C:plasma membrane"/>
    <property type="evidence" value="ECO:0007669"/>
    <property type="project" value="TreeGrafter"/>
</dbReference>
<dbReference type="InterPro" id="IPR000873">
    <property type="entry name" value="AMP-dep_synth/lig_dom"/>
</dbReference>
<dbReference type="Proteomes" id="UP000694844">
    <property type="component" value="Chromosome 4"/>
</dbReference>
<dbReference type="RefSeq" id="XP_022328893.1">
    <property type="nucleotide sequence ID" value="XM_022473185.1"/>
</dbReference>
<dbReference type="Pfam" id="PF00501">
    <property type="entry name" value="AMP-binding"/>
    <property type="match status" value="1"/>
</dbReference>
<evidence type="ECO:0000256" key="2">
    <source>
        <dbReference type="ARBA" id="ARBA00022598"/>
    </source>
</evidence>
<comment type="catalytic activity">
    <reaction evidence="5">
        <text>a very long-chain fatty acid + ATP + CoA = a very long-chain fatty acyl-CoA + AMP + diphosphate</text>
        <dbReference type="Rhea" id="RHEA:54536"/>
        <dbReference type="ChEBI" id="CHEBI:30616"/>
        <dbReference type="ChEBI" id="CHEBI:33019"/>
        <dbReference type="ChEBI" id="CHEBI:57287"/>
        <dbReference type="ChEBI" id="CHEBI:58950"/>
        <dbReference type="ChEBI" id="CHEBI:138261"/>
        <dbReference type="ChEBI" id="CHEBI:456215"/>
    </reaction>
    <physiologicalReaction direction="left-to-right" evidence="5">
        <dbReference type="Rhea" id="RHEA:54537"/>
    </physiologicalReaction>
</comment>
<dbReference type="GO" id="GO:0005324">
    <property type="term" value="F:long-chain fatty acid transmembrane transporter activity"/>
    <property type="evidence" value="ECO:0007669"/>
    <property type="project" value="TreeGrafter"/>
</dbReference>
<dbReference type="GO" id="GO:0004467">
    <property type="term" value="F:long-chain fatty acid-CoA ligase activity"/>
    <property type="evidence" value="ECO:0007669"/>
    <property type="project" value="UniProtKB-EC"/>
</dbReference>
<comment type="similarity">
    <text evidence="1">Belongs to the ATP-dependent AMP-binding enzyme family.</text>
</comment>
<dbReference type="InterPro" id="IPR025110">
    <property type="entry name" value="AMP-bd_C"/>
</dbReference>
<dbReference type="Pfam" id="PF13193">
    <property type="entry name" value="AMP-binding_C"/>
    <property type="match status" value="1"/>
</dbReference>
<gene>
    <name evidence="11" type="primary">LOC111127885</name>
</gene>
<dbReference type="Gene3D" id="3.30.300.30">
    <property type="match status" value="1"/>
</dbReference>
<organism evidence="10 11">
    <name type="scientific">Crassostrea virginica</name>
    <name type="common">Eastern oyster</name>
    <dbReference type="NCBI Taxonomy" id="6565"/>
    <lineage>
        <taxon>Eukaryota</taxon>
        <taxon>Metazoa</taxon>
        <taxon>Spiralia</taxon>
        <taxon>Lophotrochozoa</taxon>
        <taxon>Mollusca</taxon>
        <taxon>Bivalvia</taxon>
        <taxon>Autobranchia</taxon>
        <taxon>Pteriomorphia</taxon>
        <taxon>Ostreida</taxon>
        <taxon>Ostreoidea</taxon>
        <taxon>Ostreidae</taxon>
        <taxon>Crassostrea</taxon>
    </lineage>
</organism>
<dbReference type="GO" id="GO:0044539">
    <property type="term" value="P:long-chain fatty acid import into cell"/>
    <property type="evidence" value="ECO:0007669"/>
    <property type="project" value="TreeGrafter"/>
</dbReference>
<evidence type="ECO:0000256" key="5">
    <source>
        <dbReference type="ARBA" id="ARBA00036527"/>
    </source>
</evidence>
<feature type="domain" description="AMP-binding enzyme C-terminal" evidence="9">
    <location>
        <begin position="504"/>
        <end position="582"/>
    </location>
</feature>
<accession>A0A8B8DM98</accession>
<dbReference type="GeneID" id="111127885"/>
<evidence type="ECO:0000313" key="10">
    <source>
        <dbReference type="Proteomes" id="UP000694844"/>
    </source>
</evidence>
<proteinExistence type="inferred from homology"/>
<dbReference type="OrthoDB" id="288590at2759"/>
<evidence type="ECO:0000256" key="6">
    <source>
        <dbReference type="ARBA" id="ARBA00041297"/>
    </source>
</evidence>
<evidence type="ECO:0000256" key="4">
    <source>
        <dbReference type="ARBA" id="ARBA00026121"/>
    </source>
</evidence>
<evidence type="ECO:0000313" key="11">
    <source>
        <dbReference type="RefSeq" id="XP_022328893.1"/>
    </source>
</evidence>
<dbReference type="Gene3D" id="3.40.50.12780">
    <property type="entry name" value="N-terminal domain of ligase-like"/>
    <property type="match status" value="1"/>
</dbReference>
<protein>
    <recommendedName>
        <fullName evidence="4">long-chain-fatty-acid--CoA ligase</fullName>
        <ecNumber evidence="4">6.2.1.3</ecNumber>
    </recommendedName>
    <alternativeName>
        <fullName evidence="6">Long-chain-fatty-acid--CoA ligase</fullName>
    </alternativeName>
</protein>
<keyword evidence="3" id="KW-0276">Fatty acid metabolism</keyword>
<name>A0A8B8DM98_CRAVI</name>
<evidence type="ECO:0000256" key="7">
    <source>
        <dbReference type="ARBA" id="ARBA00048666"/>
    </source>
</evidence>
<dbReference type="KEGG" id="cvn:111127885"/>
<dbReference type="AlphaFoldDB" id="A0A8B8DM98"/>
<dbReference type="InterPro" id="IPR045851">
    <property type="entry name" value="AMP-bd_C_sf"/>
</dbReference>
<dbReference type="PROSITE" id="PS00455">
    <property type="entry name" value="AMP_BINDING"/>
    <property type="match status" value="1"/>
</dbReference>
<evidence type="ECO:0000256" key="1">
    <source>
        <dbReference type="ARBA" id="ARBA00006432"/>
    </source>
</evidence>
<dbReference type="FunFam" id="3.30.300.30:FF:000002">
    <property type="entry name" value="Long-chain fatty acid transport protein 1"/>
    <property type="match status" value="1"/>
</dbReference>
<dbReference type="InterPro" id="IPR042099">
    <property type="entry name" value="ANL_N_sf"/>
</dbReference>
<reference evidence="11" key="1">
    <citation type="submission" date="2025-08" db="UniProtKB">
        <authorList>
            <consortium name="RefSeq"/>
        </authorList>
    </citation>
    <scope>IDENTIFICATION</scope>
    <source>
        <tissue evidence="11">Whole sample</tissue>
    </source>
</reference>
<evidence type="ECO:0000259" key="9">
    <source>
        <dbReference type="Pfam" id="PF13193"/>
    </source>
</evidence>
<keyword evidence="3" id="KW-0443">Lipid metabolism</keyword>
<dbReference type="GO" id="GO:0005789">
    <property type="term" value="C:endoplasmic reticulum membrane"/>
    <property type="evidence" value="ECO:0007669"/>
    <property type="project" value="TreeGrafter"/>
</dbReference>
<keyword evidence="10" id="KW-1185">Reference proteome</keyword>
<dbReference type="InterPro" id="IPR020845">
    <property type="entry name" value="AMP-binding_CS"/>
</dbReference>
<sequence>MSKKQKAALVGSGLVGAGYAAWKAFFPWIGDDMKTIRVLAKALKQIGQNFEKGRTDLVMFEENVARIPKKTFIIFENRHYSYEFVDTMANKVANIALTWNLPLHSPVAIMVENEPAFIWTFLGLRKAGLSAAFINYHLKGHPLIHSIKVSEAPVLIIGSGDEHLHSIQEIASDLPEMKIYVMDKKQQDLPAEYFSMDEILHRTLPVPLSKLCRGELNMRDPVCYIYTSGTTGLPKPAIINHSKIMAASSFWRVFDYNENDIAYAVTPLYHSASFSMCLFNTIERGATIVLRRKFSARHYWEDVRRYNVTVIQYIGELCRYLLRRPKSDLDGVHKVRVAFGNGLRIDIWEEFKNRFKIPNIVEFFGATEGTGIFLNVTGKVGAIGRMSPLMRATVYRDKGHQINFIKFDNRTEKPVRDSKGLCIPIKPGEVGLVICGVNEALYSGFYKGSKEINDKKFLRDVYSIGDRWFTFGDLIYLDQNYDIFFRDRTGDTFRWKSENVSTAEVADVITHIPFVRDANVYGVTIPGEDGRAGMAAIMLRPEDEQITDEKLRTIYSVCQKELPAYARPLFLRFMREFIVTQTMKNRKVEMVEEGYDLEKVNDPLYFIDHNNKTYSPLTSTNYEGVLSSKL</sequence>
<dbReference type="PANTHER" id="PTHR43107:SF22">
    <property type="entry name" value="VERY LONG-CHAIN ACYL-COA SYNTHETASE"/>
    <property type="match status" value="1"/>
</dbReference>
<evidence type="ECO:0000256" key="3">
    <source>
        <dbReference type="ARBA" id="ARBA00022832"/>
    </source>
</evidence>
<dbReference type="PANTHER" id="PTHR43107">
    <property type="entry name" value="LONG-CHAIN FATTY ACID TRANSPORT PROTEIN"/>
    <property type="match status" value="1"/>
</dbReference>
<keyword evidence="2" id="KW-0436">Ligase</keyword>
<dbReference type="EC" id="6.2.1.3" evidence="4"/>
<feature type="domain" description="AMP-dependent synthetase/ligase" evidence="8">
    <location>
        <begin position="60"/>
        <end position="398"/>
    </location>
</feature>
<dbReference type="SUPFAM" id="SSF56801">
    <property type="entry name" value="Acetyl-CoA synthetase-like"/>
    <property type="match status" value="1"/>
</dbReference>
<comment type="catalytic activity">
    <reaction evidence="7">
        <text>tetracosanoate + ATP + CoA = tetracosanoyl-CoA + AMP + diphosphate</text>
        <dbReference type="Rhea" id="RHEA:33639"/>
        <dbReference type="ChEBI" id="CHEBI:30616"/>
        <dbReference type="ChEBI" id="CHEBI:31014"/>
        <dbReference type="ChEBI" id="CHEBI:33019"/>
        <dbReference type="ChEBI" id="CHEBI:57287"/>
        <dbReference type="ChEBI" id="CHEBI:65052"/>
        <dbReference type="ChEBI" id="CHEBI:456215"/>
    </reaction>
    <physiologicalReaction direction="left-to-right" evidence="7">
        <dbReference type="Rhea" id="RHEA:33640"/>
    </physiologicalReaction>
</comment>